<evidence type="ECO:0000313" key="3">
    <source>
        <dbReference type="Proteomes" id="UP000248134"/>
    </source>
</evidence>
<reference evidence="2 3" key="1">
    <citation type="submission" date="2018-06" db="EMBL/GenBank/DDBJ databases">
        <title>Draft Whole-Genome Sequence of the purple photosynthetic bacterium Rhodospeudomonas palustris XCP.</title>
        <authorList>
            <person name="Rayyan A."/>
            <person name="Meyer T.E."/>
            <person name="Kyndt J.A."/>
        </authorList>
    </citation>
    <scope>NUCLEOTIDE SEQUENCE [LARGE SCALE GENOMIC DNA]</scope>
    <source>
        <strain evidence="2 3">XCP</strain>
    </source>
</reference>
<organism evidence="2 3">
    <name type="scientific">Rhodopseudomonas palustris</name>
    <dbReference type="NCBI Taxonomy" id="1076"/>
    <lineage>
        <taxon>Bacteria</taxon>
        <taxon>Pseudomonadati</taxon>
        <taxon>Pseudomonadota</taxon>
        <taxon>Alphaproteobacteria</taxon>
        <taxon>Hyphomicrobiales</taxon>
        <taxon>Nitrobacteraceae</taxon>
        <taxon>Rhodopseudomonas</taxon>
    </lineage>
</organism>
<evidence type="ECO:0000256" key="1">
    <source>
        <dbReference type="SAM" id="MobiDB-lite"/>
    </source>
</evidence>
<feature type="region of interest" description="Disordered" evidence="1">
    <location>
        <begin position="213"/>
        <end position="240"/>
    </location>
</feature>
<feature type="compositionally biased region" description="Basic residues" evidence="1">
    <location>
        <begin position="228"/>
        <end position="240"/>
    </location>
</feature>
<evidence type="ECO:0000313" key="2">
    <source>
        <dbReference type="EMBL" id="PZA13648.1"/>
    </source>
</evidence>
<dbReference type="SUPFAM" id="SSF48452">
    <property type="entry name" value="TPR-like"/>
    <property type="match status" value="1"/>
</dbReference>
<dbReference type="Pfam" id="PF13181">
    <property type="entry name" value="TPR_8"/>
    <property type="match status" value="1"/>
</dbReference>
<dbReference type="OrthoDB" id="8311018at2"/>
<sequence length="240" mass="26862">MQIVAALAAKETSVIAIEKGQFSEAERCLRFAIELNSHDDDAWCRQGNVIADHSDRFEEAEAAYRKAVAISGDPVLPRANLAWLLVALDRLDEADQIVVLLDDLDPVGCDLLQAARALASDNFGEAAEYLQRALEGDQGQLHSTFSDDLLRLLRIAVKRGYGEKLIAWFNQSGQAERQAPVYAAFVAFVRGERFLLDFSPEVRKPAEKMFRWLNSRADRSPATPDKPARKRGRPRKRQIA</sequence>
<dbReference type="Gene3D" id="1.25.40.10">
    <property type="entry name" value="Tetratricopeptide repeat domain"/>
    <property type="match status" value="1"/>
</dbReference>
<name>A0A323V0G1_RHOPL</name>
<protein>
    <submittedName>
        <fullName evidence="2">Uncharacterized protein</fullName>
    </submittedName>
</protein>
<dbReference type="Proteomes" id="UP000248134">
    <property type="component" value="Unassembled WGS sequence"/>
</dbReference>
<dbReference type="InterPro" id="IPR019734">
    <property type="entry name" value="TPR_rpt"/>
</dbReference>
<accession>A0A323V0G1</accession>
<dbReference type="AlphaFoldDB" id="A0A323V0G1"/>
<proteinExistence type="predicted"/>
<gene>
    <name evidence="2" type="ORF">DNX69_02175</name>
</gene>
<dbReference type="EMBL" id="QKQS01000006">
    <property type="protein sequence ID" value="PZA13648.1"/>
    <property type="molecule type" value="Genomic_DNA"/>
</dbReference>
<comment type="caution">
    <text evidence="2">The sequence shown here is derived from an EMBL/GenBank/DDBJ whole genome shotgun (WGS) entry which is preliminary data.</text>
</comment>
<dbReference type="InterPro" id="IPR011990">
    <property type="entry name" value="TPR-like_helical_dom_sf"/>
</dbReference>